<dbReference type="PANTHER" id="PTHR44227:SF3">
    <property type="entry name" value="PROTEIN O-MANNOSYL-TRANSFERASE TMTC4"/>
    <property type="match status" value="1"/>
</dbReference>
<dbReference type="InterPro" id="IPR052346">
    <property type="entry name" value="O-mannosyl-transferase_TMTC"/>
</dbReference>
<feature type="transmembrane region" description="Helical" evidence="3">
    <location>
        <begin position="174"/>
        <end position="190"/>
    </location>
</feature>
<dbReference type="EMBL" id="PCWQ01000007">
    <property type="protein sequence ID" value="PIR07157.1"/>
    <property type="molecule type" value="Genomic_DNA"/>
</dbReference>
<feature type="transmembrane region" description="Helical" evidence="3">
    <location>
        <begin position="316"/>
        <end position="335"/>
    </location>
</feature>
<dbReference type="Proteomes" id="UP000230564">
    <property type="component" value="Unassembled WGS sequence"/>
</dbReference>
<feature type="transmembrane region" description="Helical" evidence="3">
    <location>
        <begin position="225"/>
        <end position="242"/>
    </location>
</feature>
<feature type="transmembrane region" description="Helical" evidence="3">
    <location>
        <begin position="347"/>
        <end position="366"/>
    </location>
</feature>
<gene>
    <name evidence="4" type="ORF">COV55_01885</name>
</gene>
<feature type="transmembrane region" description="Helical" evidence="3">
    <location>
        <begin position="91"/>
        <end position="110"/>
    </location>
</feature>
<evidence type="ECO:0000256" key="1">
    <source>
        <dbReference type="ARBA" id="ARBA00022737"/>
    </source>
</evidence>
<proteinExistence type="predicted"/>
<evidence type="ECO:0000256" key="2">
    <source>
        <dbReference type="ARBA" id="ARBA00022803"/>
    </source>
</evidence>
<accession>A0A2H0NE38</accession>
<reference evidence="4 5" key="1">
    <citation type="submission" date="2017-09" db="EMBL/GenBank/DDBJ databases">
        <title>Depth-based differentiation of microbial function through sediment-hosted aquifers and enrichment of novel symbionts in the deep terrestrial subsurface.</title>
        <authorList>
            <person name="Probst A.J."/>
            <person name="Ladd B."/>
            <person name="Jarett J.K."/>
            <person name="Geller-Mcgrath D.E."/>
            <person name="Sieber C.M."/>
            <person name="Emerson J.B."/>
            <person name="Anantharaman K."/>
            <person name="Thomas B.C."/>
            <person name="Malmstrom R."/>
            <person name="Stieglmeier M."/>
            <person name="Klingl A."/>
            <person name="Woyke T."/>
            <person name="Ryan C.M."/>
            <person name="Banfield J.F."/>
        </authorList>
    </citation>
    <scope>NUCLEOTIDE SEQUENCE [LARGE SCALE GENOMIC DNA]</scope>
    <source>
        <strain evidence="4">CG11_big_fil_rev_8_21_14_0_20_36_20</strain>
    </source>
</reference>
<protein>
    <recommendedName>
        <fullName evidence="6">Glycosyltransferase RgtA/B/C/D-like domain-containing protein</fullName>
    </recommendedName>
</protein>
<feature type="transmembrane region" description="Helical" evidence="3">
    <location>
        <begin position="196"/>
        <end position="213"/>
    </location>
</feature>
<evidence type="ECO:0000313" key="5">
    <source>
        <dbReference type="Proteomes" id="UP000230564"/>
    </source>
</evidence>
<sequence>MIFLKSKIKYQLIFIWLIFLTVAFIFFGRILGNFFVSDDFHWLQLSQETQWSWRFFLTNYEGGNLGGSYNPLLLVIFKIFYAGFGLKYFCYHLASIVLQATNAFLVYVLARQLFHSFELKQFKNWSFLAGFLFLIWPTQVESVAWVSAWPHLWMTLFYLCSLTVYFYFHQMRRWPILVLSILFFIIALLIKEVAISLPLVILIWEIYFFSVAQRNQVSDKKKPKFFLFYLLILLFFMIGRYQSTGLLFGYYAQAHFELSIIGWIGNLAGYINELVSVGHWRGLFFKLEYYYLDSVVIMFLTILSLYFFYLFTKFKWFQFTLLVSLFFSLGPVMALMLHRFTFSGERYLYLPAVFFVLWLIFLLARIKLADKLKLALMAIIFFSCFIIIQQKISIWQESSRLSQQIVESYADLNLSAGQELISVGLPDNLSGAEVFRNNLQQALEFYYPANHPQIKPLPVYTQLSLDNINTSLLKWRQDALGWFAESINGGYVVTGQTSIVFNEVYFELWNYNYQNYTANVIRLIPKEELKDKIINQEVYWLTFDQGRLKLVN</sequence>
<keyword evidence="1" id="KW-0677">Repeat</keyword>
<organism evidence="4 5">
    <name type="scientific">Candidatus Komeilibacteria bacterium CG11_big_fil_rev_8_21_14_0_20_36_20</name>
    <dbReference type="NCBI Taxonomy" id="1974477"/>
    <lineage>
        <taxon>Bacteria</taxon>
        <taxon>Candidatus Komeiliibacteriota</taxon>
    </lineage>
</organism>
<dbReference type="AlphaFoldDB" id="A0A2H0NE38"/>
<keyword evidence="3" id="KW-0812">Transmembrane</keyword>
<dbReference type="PANTHER" id="PTHR44227">
    <property type="match status" value="1"/>
</dbReference>
<feature type="transmembrane region" description="Helical" evidence="3">
    <location>
        <begin position="122"/>
        <end position="139"/>
    </location>
</feature>
<keyword evidence="3" id="KW-0472">Membrane</keyword>
<evidence type="ECO:0000256" key="3">
    <source>
        <dbReference type="SAM" id="Phobius"/>
    </source>
</evidence>
<feature type="transmembrane region" description="Helical" evidence="3">
    <location>
        <begin position="372"/>
        <end position="388"/>
    </location>
</feature>
<comment type="caution">
    <text evidence="4">The sequence shown here is derived from an EMBL/GenBank/DDBJ whole genome shotgun (WGS) entry which is preliminary data.</text>
</comment>
<feature type="transmembrane region" description="Helical" evidence="3">
    <location>
        <begin position="151"/>
        <end position="167"/>
    </location>
</feature>
<keyword evidence="2" id="KW-0802">TPR repeat</keyword>
<feature type="transmembrane region" description="Helical" evidence="3">
    <location>
        <begin position="12"/>
        <end position="36"/>
    </location>
</feature>
<keyword evidence="3" id="KW-1133">Transmembrane helix</keyword>
<name>A0A2H0NE38_9BACT</name>
<evidence type="ECO:0008006" key="6">
    <source>
        <dbReference type="Google" id="ProtNLM"/>
    </source>
</evidence>
<feature type="transmembrane region" description="Helical" evidence="3">
    <location>
        <begin position="289"/>
        <end position="310"/>
    </location>
</feature>
<evidence type="ECO:0000313" key="4">
    <source>
        <dbReference type="EMBL" id="PIR07157.1"/>
    </source>
</evidence>